<gene>
    <name evidence="10" type="ORF">GCM10010964_08300</name>
</gene>
<dbReference type="InterPro" id="IPR038770">
    <property type="entry name" value="Na+/solute_symporter_sf"/>
</dbReference>
<dbReference type="InterPro" id="IPR003148">
    <property type="entry name" value="RCK_N"/>
</dbReference>
<dbReference type="InterPro" id="IPR006153">
    <property type="entry name" value="Cation/H_exchanger_TM"/>
</dbReference>
<feature type="transmembrane region" description="Helical" evidence="8">
    <location>
        <begin position="34"/>
        <end position="52"/>
    </location>
</feature>
<dbReference type="GO" id="GO:0015297">
    <property type="term" value="F:antiporter activity"/>
    <property type="evidence" value="ECO:0007669"/>
    <property type="project" value="InterPro"/>
</dbReference>
<dbReference type="Pfam" id="PF00999">
    <property type="entry name" value="Na_H_Exchanger"/>
    <property type="match status" value="1"/>
</dbReference>
<evidence type="ECO:0000256" key="5">
    <source>
        <dbReference type="ARBA" id="ARBA00022989"/>
    </source>
</evidence>
<comment type="subcellular location">
    <subcellularLocation>
        <location evidence="1">Membrane</location>
        <topology evidence="1">Multi-pass membrane protein</topology>
    </subcellularLocation>
</comment>
<evidence type="ECO:0000256" key="2">
    <source>
        <dbReference type="ARBA" id="ARBA00005551"/>
    </source>
</evidence>
<keyword evidence="11" id="KW-1185">Reference proteome</keyword>
<evidence type="ECO:0000313" key="10">
    <source>
        <dbReference type="EMBL" id="GGG22479.1"/>
    </source>
</evidence>
<feature type="compositionally biased region" description="Low complexity" evidence="7">
    <location>
        <begin position="404"/>
        <end position="419"/>
    </location>
</feature>
<dbReference type="GO" id="GO:0006813">
    <property type="term" value="P:potassium ion transport"/>
    <property type="evidence" value="ECO:0007669"/>
    <property type="project" value="InterPro"/>
</dbReference>
<feature type="transmembrane region" description="Helical" evidence="8">
    <location>
        <begin position="58"/>
        <end position="77"/>
    </location>
</feature>
<evidence type="ECO:0000256" key="3">
    <source>
        <dbReference type="ARBA" id="ARBA00022448"/>
    </source>
</evidence>
<dbReference type="InterPro" id="IPR036291">
    <property type="entry name" value="NAD(P)-bd_dom_sf"/>
</dbReference>
<feature type="transmembrane region" description="Helical" evidence="8">
    <location>
        <begin position="6"/>
        <end position="27"/>
    </location>
</feature>
<feature type="transmembrane region" description="Helical" evidence="8">
    <location>
        <begin position="150"/>
        <end position="172"/>
    </location>
</feature>
<keyword evidence="6 8" id="KW-0472">Membrane</keyword>
<dbReference type="GO" id="GO:0016020">
    <property type="term" value="C:membrane"/>
    <property type="evidence" value="ECO:0007669"/>
    <property type="project" value="UniProtKB-SubCell"/>
</dbReference>
<feature type="transmembrane region" description="Helical" evidence="8">
    <location>
        <begin position="115"/>
        <end position="138"/>
    </location>
</feature>
<feature type="transmembrane region" description="Helical" evidence="8">
    <location>
        <begin position="89"/>
        <end position="109"/>
    </location>
</feature>
<feature type="transmembrane region" description="Helical" evidence="8">
    <location>
        <begin position="337"/>
        <end position="364"/>
    </location>
</feature>
<feature type="transmembrane region" description="Helical" evidence="8">
    <location>
        <begin position="184"/>
        <end position="208"/>
    </location>
</feature>
<dbReference type="PANTHER" id="PTHR42751">
    <property type="entry name" value="SODIUM/HYDROGEN EXCHANGER FAMILY/TRKA DOMAIN PROTEIN"/>
    <property type="match status" value="1"/>
</dbReference>
<keyword evidence="3" id="KW-0813">Transport</keyword>
<feature type="transmembrane region" description="Helical" evidence="8">
    <location>
        <begin position="278"/>
        <end position="296"/>
    </location>
</feature>
<dbReference type="Pfam" id="PF02254">
    <property type="entry name" value="TrkA_N"/>
    <property type="match status" value="1"/>
</dbReference>
<dbReference type="PROSITE" id="PS51201">
    <property type="entry name" value="RCK_N"/>
    <property type="match status" value="1"/>
</dbReference>
<evidence type="ECO:0000256" key="7">
    <source>
        <dbReference type="SAM" id="MobiDB-lite"/>
    </source>
</evidence>
<evidence type="ECO:0000256" key="8">
    <source>
        <dbReference type="SAM" id="Phobius"/>
    </source>
</evidence>
<proteinExistence type="inferred from homology"/>
<dbReference type="Gene3D" id="3.40.50.720">
    <property type="entry name" value="NAD(P)-binding Rossmann-like Domain"/>
    <property type="match status" value="1"/>
</dbReference>
<evidence type="ECO:0000256" key="4">
    <source>
        <dbReference type="ARBA" id="ARBA00022692"/>
    </source>
</evidence>
<feature type="domain" description="RCK N-terminal" evidence="9">
    <location>
        <begin position="456"/>
        <end position="573"/>
    </location>
</feature>
<dbReference type="Proteomes" id="UP000597507">
    <property type="component" value="Unassembled WGS sequence"/>
</dbReference>
<feature type="transmembrane region" description="Helical" evidence="8">
    <location>
        <begin position="308"/>
        <end position="331"/>
    </location>
</feature>
<evidence type="ECO:0000259" key="9">
    <source>
        <dbReference type="PROSITE" id="PS51201"/>
    </source>
</evidence>
<accession>A0A8J3EBE5</accession>
<dbReference type="GO" id="GO:1902600">
    <property type="term" value="P:proton transmembrane transport"/>
    <property type="evidence" value="ECO:0007669"/>
    <property type="project" value="InterPro"/>
</dbReference>
<dbReference type="EMBL" id="BMKS01000002">
    <property type="protein sequence ID" value="GGG22479.1"/>
    <property type="molecule type" value="Genomic_DNA"/>
</dbReference>
<dbReference type="PANTHER" id="PTHR42751:SF1">
    <property type="entry name" value="CATION_PROTON ANTIPORTER YBAL-RELATED"/>
    <property type="match status" value="1"/>
</dbReference>
<feature type="region of interest" description="Disordered" evidence="7">
    <location>
        <begin position="404"/>
        <end position="452"/>
    </location>
</feature>
<evidence type="ECO:0000313" key="11">
    <source>
        <dbReference type="Proteomes" id="UP000597507"/>
    </source>
</evidence>
<feature type="transmembrane region" description="Helical" evidence="8">
    <location>
        <begin position="229"/>
        <end position="258"/>
    </location>
</feature>
<dbReference type="Gene3D" id="1.20.1530.20">
    <property type="match status" value="1"/>
</dbReference>
<dbReference type="RefSeq" id="WP_188898740.1">
    <property type="nucleotide sequence ID" value="NZ_BMKS01000002.1"/>
</dbReference>
<dbReference type="AlphaFoldDB" id="A0A8J3EBE5"/>
<organism evidence="10 11">
    <name type="scientific">Caldovatus sediminis</name>
    <dbReference type="NCBI Taxonomy" id="2041189"/>
    <lineage>
        <taxon>Bacteria</taxon>
        <taxon>Pseudomonadati</taxon>
        <taxon>Pseudomonadota</taxon>
        <taxon>Alphaproteobacteria</taxon>
        <taxon>Acetobacterales</taxon>
        <taxon>Roseomonadaceae</taxon>
        <taxon>Caldovatus</taxon>
    </lineage>
</organism>
<protein>
    <submittedName>
        <fullName evidence="10">Potassium efflux transporter</fullName>
    </submittedName>
</protein>
<keyword evidence="5 8" id="KW-1133">Transmembrane helix</keyword>
<reference evidence="10 11" key="1">
    <citation type="journal article" date="2014" name="Int. J. Syst. Evol. Microbiol.">
        <title>Complete genome sequence of Corynebacterium casei LMG S-19264T (=DSM 44701T), isolated from a smear-ripened cheese.</title>
        <authorList>
            <consortium name="US DOE Joint Genome Institute (JGI-PGF)"/>
            <person name="Walter F."/>
            <person name="Albersmeier A."/>
            <person name="Kalinowski J."/>
            <person name="Ruckert C."/>
        </authorList>
    </citation>
    <scope>NUCLEOTIDE SEQUENCE [LARGE SCALE GENOMIC DNA]</scope>
    <source>
        <strain evidence="10 11">CGMCC 1.16330</strain>
    </source>
</reference>
<comment type="similarity">
    <text evidence="2">Belongs to the monovalent cation:proton antiporter 2 (CPA2) transporter (TC 2.A.37) family.</text>
</comment>
<evidence type="ECO:0000256" key="1">
    <source>
        <dbReference type="ARBA" id="ARBA00004141"/>
    </source>
</evidence>
<dbReference type="SUPFAM" id="SSF51735">
    <property type="entry name" value="NAD(P)-binding Rossmann-fold domains"/>
    <property type="match status" value="1"/>
</dbReference>
<name>A0A8J3EBE5_9PROT</name>
<feature type="transmembrane region" description="Helical" evidence="8">
    <location>
        <begin position="371"/>
        <end position="390"/>
    </location>
</feature>
<sequence>MPEHHTPLIATIALGLVLAFALGLAAHRLRVSPIVGYLLAGIAVGPFTPGFVADQDLANQLAEIGVILLMFAVGLHFSLGDLMSVRAIALPGAIAQIVVATLLGTALAWQFGWGLGAGLVFGLALSVASTVVLVRALQERRILETERGRIAVGWLVVEDLAMVLALVVLPAVGGALAVGGAAPGGFGIAVLVALTLAKVGAFVAVMLVAGRRVIPWLMHYTAYSGSRELFRLAVYAVALGVAYAAAALFGVSFALGAFFAGMVLSESQLSQRAAEEALPLRDAFAVLFFISVGMLFDPRILVEAPLAVLATVAIIVVGKSVAAVLIVRAFGQSWATGLTIAASLAQIGEFSFILAGLGVVLGLLPAEGRDLVLAGAILSILVNPFLFSTVERRRVRLVRPHPAGAAPAPEAAGAASGPVAPAPAMPEPVGAPAPPVSPSAGDPPARDERPPVTALTGHDVLVGYGRVGSLVGAGLLAAGRPVLVFEERSEAVEAARRAGAEVVEGNAADPEVIAAANLAAARRLFVTVPEAFEAGQIVEQARAASPAIEIVARAHSEAEVAHLRALGADLIVMGEREIAHRMLERAGAAAGAGAPGQEPAS</sequence>
<comment type="caution">
    <text evidence="10">The sequence shown here is derived from an EMBL/GenBank/DDBJ whole genome shotgun (WGS) entry which is preliminary data.</text>
</comment>
<feature type="compositionally biased region" description="Pro residues" evidence="7">
    <location>
        <begin position="420"/>
        <end position="437"/>
    </location>
</feature>
<evidence type="ECO:0000256" key="6">
    <source>
        <dbReference type="ARBA" id="ARBA00023136"/>
    </source>
</evidence>
<keyword evidence="4 8" id="KW-0812">Transmembrane</keyword>